<comment type="cofactor">
    <cofactor evidence="6">
        <name>Zn(2+)</name>
        <dbReference type="ChEBI" id="CHEBI:29105"/>
    </cofactor>
</comment>
<proteinExistence type="inferred from homology"/>
<dbReference type="PANTHER" id="PTHR38344">
    <property type="entry name" value="UPF0753 PROTEIN AQ_863"/>
    <property type="match status" value="1"/>
</dbReference>
<keyword evidence="1 6" id="KW-0813">Transport</keyword>
<dbReference type="InterPro" id="IPR018752">
    <property type="entry name" value="DabA"/>
</dbReference>
<feature type="binding site" evidence="6">
    <location>
        <position position="491"/>
    </location>
    <ligand>
        <name>Zn(2+)</name>
        <dbReference type="ChEBI" id="CHEBI:29105"/>
    </ligand>
</feature>
<evidence type="ECO:0000313" key="7">
    <source>
        <dbReference type="EMBL" id="MCC2618303.1"/>
    </source>
</evidence>
<name>A0ABS8GD42_9ALTE</name>
<dbReference type="PANTHER" id="PTHR38344:SF1">
    <property type="entry name" value="INORGANIC CARBON TRANSPORTER SUBUNIT DABA-RELATED"/>
    <property type="match status" value="1"/>
</dbReference>
<evidence type="ECO:0000256" key="3">
    <source>
        <dbReference type="ARBA" id="ARBA00022723"/>
    </source>
</evidence>
<evidence type="ECO:0000256" key="2">
    <source>
        <dbReference type="ARBA" id="ARBA00022475"/>
    </source>
</evidence>
<keyword evidence="5 6" id="KW-0472">Membrane</keyword>
<comment type="similarity">
    <text evidence="6">Belongs to the inorganic carbon transporter (TC 9.A.2) DabA family.</text>
</comment>
<evidence type="ECO:0000256" key="1">
    <source>
        <dbReference type="ARBA" id="ARBA00022448"/>
    </source>
</evidence>
<organism evidence="7 8">
    <name type="scientific">Fluctibacter halophilus</name>
    <dbReference type="NCBI Taxonomy" id="226011"/>
    <lineage>
        <taxon>Bacteria</taxon>
        <taxon>Pseudomonadati</taxon>
        <taxon>Pseudomonadota</taxon>
        <taxon>Gammaproteobacteria</taxon>
        <taxon>Alteromonadales</taxon>
        <taxon>Alteromonadaceae</taxon>
        <taxon>Fluctibacter</taxon>
    </lineage>
</organism>
<evidence type="ECO:0000313" key="8">
    <source>
        <dbReference type="Proteomes" id="UP001520878"/>
    </source>
</evidence>
<comment type="subunit">
    <text evidence="6">Forms a complex with DabB.</text>
</comment>
<dbReference type="Pfam" id="PF10070">
    <property type="entry name" value="DabA"/>
    <property type="match status" value="1"/>
</dbReference>
<keyword evidence="8" id="KW-1185">Reference proteome</keyword>
<evidence type="ECO:0000256" key="5">
    <source>
        <dbReference type="ARBA" id="ARBA00023136"/>
    </source>
</evidence>
<feature type="binding site" evidence="6">
    <location>
        <position position="336"/>
    </location>
    <ligand>
        <name>Zn(2+)</name>
        <dbReference type="ChEBI" id="CHEBI:29105"/>
    </ligand>
</feature>
<feature type="binding site" evidence="6">
    <location>
        <position position="334"/>
    </location>
    <ligand>
        <name>Zn(2+)</name>
        <dbReference type="ChEBI" id="CHEBI:29105"/>
    </ligand>
</feature>
<dbReference type="HAMAP" id="MF_01871">
    <property type="entry name" value="DabA"/>
    <property type="match status" value="1"/>
</dbReference>
<comment type="subcellular location">
    <subcellularLocation>
        <location evidence="6">Cell membrane</location>
        <topology evidence="6">Peripheral membrane protein</topology>
    </subcellularLocation>
</comment>
<sequence>MNQAAEVVQSTDMPLDEAVHAAIQRIAPQWPLDQWIAVNPLWQWREQPVEEVVARVTYLCGARILPESRWFEQQWQSVLQHRHLQQAASLLDAECDIEALREALDDKRPLPRWRAYSEFLDAEGRSSPTLSWHDEIIQQISQQCADYTQLQGQKPDSLYRYWLDSVSHDLGLPVLMGARGLEQHFATLPDTPQALVQHGLASLGVSPACAGDVCYALLLDVKGWASWAAHQGWQNGALENEEQLFNVLAIRMAWECVLFDYHADVAPESHQRARQRWQQQLLNHSQRLATVRQMQSPLWVWLRAAELAYQQGLLTTLGHTPQQTEDVQMQAAFCIDVRSEPFRRALERDNPDIETLGFAGFFGVALSTRCHGGFTQRHLPGLLEPQFTLTFDDDSRTRQRGRSKWLTGQLKGAGPTMFAGVEAWGALDAWRMLRNTVRPAPAKITRLRPGQVLDHQGQPASAEQKAELCAGVLQHLGITQRLAPWVAIVGHTSEHLNNPQRSGFECGACGGQGGLANATVLVTWLNDPEVRQALLSLEIHIPASTQFVAAVHDTVTDQVHWQDDCSLPEHLRQAFDRAGAENRRQRAPGLSDSADGLLLRGRQWSQLRPEWGLANNAGFIIAPRKATRGINLQGRTFLHEYDGASDTNGERLLQIISAPMVVAHWISMQYLMSRTDNRQFGAGDKMLHNVVGNHLGVFEGNAGDLRIGLSKQSIHDGADWRHEPLRLSVVVQAGAEHIDSVLERAPVVKTLITKGWVHLICWQPHTPQPFRLRTTEGWVALDYSF</sequence>
<comment type="function">
    <text evidence="6">Part of an energy-coupled inorganic carbon pump.</text>
</comment>
<evidence type="ECO:0000256" key="6">
    <source>
        <dbReference type="HAMAP-Rule" id="MF_01871"/>
    </source>
</evidence>
<dbReference type="EMBL" id="JAJEWP010000010">
    <property type="protein sequence ID" value="MCC2618303.1"/>
    <property type="molecule type" value="Genomic_DNA"/>
</dbReference>
<protein>
    <recommendedName>
        <fullName evidence="6">Probable inorganic carbon transporter subunit DabA</fullName>
    </recommendedName>
</protein>
<keyword evidence="3 6" id="KW-0479">Metal-binding</keyword>
<keyword evidence="2 6" id="KW-1003">Cell membrane</keyword>
<gene>
    <name evidence="6" type="primary">dabA</name>
    <name evidence="7" type="ORF">LJ739_18750</name>
</gene>
<evidence type="ECO:0000256" key="4">
    <source>
        <dbReference type="ARBA" id="ARBA00022833"/>
    </source>
</evidence>
<feature type="binding site" evidence="6">
    <location>
        <position position="506"/>
    </location>
    <ligand>
        <name>Zn(2+)</name>
        <dbReference type="ChEBI" id="CHEBI:29105"/>
    </ligand>
</feature>
<keyword evidence="4 6" id="KW-0862">Zinc</keyword>
<dbReference type="RefSeq" id="WP_229163091.1">
    <property type="nucleotide sequence ID" value="NZ_JAJEWP010000010.1"/>
</dbReference>
<comment type="caution">
    <text evidence="7">The sequence shown here is derived from an EMBL/GenBank/DDBJ whole genome shotgun (WGS) entry which is preliminary data.</text>
</comment>
<dbReference type="Proteomes" id="UP001520878">
    <property type="component" value="Unassembled WGS sequence"/>
</dbReference>
<accession>A0ABS8GD42</accession>
<reference evidence="7 8" key="1">
    <citation type="submission" date="2021-10" db="EMBL/GenBank/DDBJ databases">
        <title>Draft genome of Aestuariibacter halophilus JC2043.</title>
        <authorList>
            <person name="Emsley S.A."/>
            <person name="Pfannmuller K.M."/>
            <person name="Ushijima B."/>
            <person name="Saw J.H."/>
            <person name="Videau P."/>
        </authorList>
    </citation>
    <scope>NUCLEOTIDE SEQUENCE [LARGE SCALE GENOMIC DNA]</scope>
    <source>
        <strain evidence="7 8">JC2043</strain>
    </source>
</reference>